<dbReference type="FunFam" id="1.10.630.10:FF:000050">
    <property type="entry name" value="Cytochrome P450 monooxygenase"/>
    <property type="match status" value="1"/>
</dbReference>
<evidence type="ECO:0000256" key="2">
    <source>
        <dbReference type="ARBA" id="ARBA00010617"/>
    </source>
</evidence>
<gene>
    <name evidence="9" type="ORF">PV05_09139</name>
</gene>
<evidence type="ECO:0000313" key="9">
    <source>
        <dbReference type="EMBL" id="KIW53581.1"/>
    </source>
</evidence>
<dbReference type="RefSeq" id="XP_013314165.1">
    <property type="nucleotide sequence ID" value="XM_013458711.1"/>
</dbReference>
<protein>
    <recommendedName>
        <fullName evidence="11">Cytochrome P450 oxidoreductase</fullName>
    </recommendedName>
</protein>
<dbReference type="SUPFAM" id="SSF48264">
    <property type="entry name" value="Cytochrome P450"/>
    <property type="match status" value="1"/>
</dbReference>
<dbReference type="Gene3D" id="1.10.630.10">
    <property type="entry name" value="Cytochrome P450"/>
    <property type="match status" value="1"/>
</dbReference>
<dbReference type="PANTHER" id="PTHR24305">
    <property type="entry name" value="CYTOCHROME P450"/>
    <property type="match status" value="1"/>
</dbReference>
<name>A0A0D2BM25_9EURO</name>
<accession>A0A0D2BM25</accession>
<dbReference type="STRING" id="348802.A0A0D2BM25"/>
<dbReference type="GO" id="GO:0016705">
    <property type="term" value="F:oxidoreductase activity, acting on paired donors, with incorporation or reduction of molecular oxygen"/>
    <property type="evidence" value="ECO:0007669"/>
    <property type="project" value="InterPro"/>
</dbReference>
<reference evidence="9 10" key="1">
    <citation type="submission" date="2015-01" db="EMBL/GenBank/DDBJ databases">
        <title>The Genome Sequence of Exophiala xenobiotica CBS118157.</title>
        <authorList>
            <consortium name="The Broad Institute Genomics Platform"/>
            <person name="Cuomo C."/>
            <person name="de Hoog S."/>
            <person name="Gorbushina A."/>
            <person name="Stielow B."/>
            <person name="Teixiera M."/>
            <person name="Abouelleil A."/>
            <person name="Chapman S.B."/>
            <person name="Priest M."/>
            <person name="Young S.K."/>
            <person name="Wortman J."/>
            <person name="Nusbaum C."/>
            <person name="Birren B."/>
        </authorList>
    </citation>
    <scope>NUCLEOTIDE SEQUENCE [LARGE SCALE GENOMIC DNA]</scope>
    <source>
        <strain evidence="9 10">CBS 118157</strain>
    </source>
</reference>
<dbReference type="InterPro" id="IPR017972">
    <property type="entry name" value="Cyt_P450_CS"/>
</dbReference>
<dbReference type="GO" id="GO:0020037">
    <property type="term" value="F:heme binding"/>
    <property type="evidence" value="ECO:0007669"/>
    <property type="project" value="InterPro"/>
</dbReference>
<evidence type="ECO:0000256" key="8">
    <source>
        <dbReference type="RuleBase" id="RU000461"/>
    </source>
</evidence>
<comment type="cofactor">
    <cofactor evidence="1 7">
        <name>heme</name>
        <dbReference type="ChEBI" id="CHEBI:30413"/>
    </cofactor>
</comment>
<evidence type="ECO:0000256" key="5">
    <source>
        <dbReference type="ARBA" id="ARBA00023004"/>
    </source>
</evidence>
<dbReference type="InterPro" id="IPR050121">
    <property type="entry name" value="Cytochrome_P450_monoxygenase"/>
</dbReference>
<dbReference type="PRINTS" id="PR00463">
    <property type="entry name" value="EP450I"/>
</dbReference>
<comment type="similarity">
    <text evidence="2 8">Belongs to the cytochrome P450 family.</text>
</comment>
<keyword evidence="3 7" id="KW-0479">Metal-binding</keyword>
<sequence length="529" mass="59992">MAHEIGLDDTSYLSRVQNFALTYPLHIVTALIVFHLLRNKFQFHLVSIPGPTLAAYSKFWRVYNVWNGQAHQTAIDLHRKHGPLVRIAPNVISVGDYSYIQIIYNIKENYTKSDFYPLQYITWKKKIVMNIFSTQNPDEHRSQKRKIGAAFTLPNLLQSEGAIDSCIRLFTQRLDGLVEKGHPIDLGAWLQYFAFDVVGEFTFARKLGFLDQGKDVDGMIKGIEGTLAYVALCGQVPEYHKLLRGNPLLSLLTPAMETYNQVLLFTLKTINERALVKNGELISADTGGRDMLSKWAHVKSSDPTKMDTKDVMVHTSTNVFAGSDTTAIALRAVIYYLCRSPGCMKKVLKELAAAEKAGKLSTIITYKESNTELRYFHAAIKEAMRIHPSVGFLLERHVPPEGAVICGHFIPGGTIVGINPWVTNRDASIFPDPDKFMPERWLETPESRLKVMESVVEYNFGAGSRKCIGRNISVIELQKVLPQLFREYKIELSHPEEEWRIKNHWFVQQDGLICDLTKRTGWDDLDLAC</sequence>
<dbReference type="HOGENOM" id="CLU_001570_14_0_1"/>
<dbReference type="Pfam" id="PF00067">
    <property type="entry name" value="p450"/>
    <property type="match status" value="1"/>
</dbReference>
<dbReference type="OrthoDB" id="3934656at2759"/>
<organism evidence="9 10">
    <name type="scientific">Exophiala xenobiotica</name>
    <dbReference type="NCBI Taxonomy" id="348802"/>
    <lineage>
        <taxon>Eukaryota</taxon>
        <taxon>Fungi</taxon>
        <taxon>Dikarya</taxon>
        <taxon>Ascomycota</taxon>
        <taxon>Pezizomycotina</taxon>
        <taxon>Eurotiomycetes</taxon>
        <taxon>Chaetothyriomycetidae</taxon>
        <taxon>Chaetothyriales</taxon>
        <taxon>Herpotrichiellaceae</taxon>
        <taxon>Exophiala</taxon>
    </lineage>
</organism>
<proteinExistence type="inferred from homology"/>
<dbReference type="GO" id="GO:0005506">
    <property type="term" value="F:iron ion binding"/>
    <property type="evidence" value="ECO:0007669"/>
    <property type="project" value="InterPro"/>
</dbReference>
<dbReference type="InterPro" id="IPR036396">
    <property type="entry name" value="Cyt_P450_sf"/>
</dbReference>
<keyword evidence="5 7" id="KW-0408">Iron</keyword>
<dbReference type="AlphaFoldDB" id="A0A0D2BM25"/>
<evidence type="ECO:0000256" key="1">
    <source>
        <dbReference type="ARBA" id="ARBA00001971"/>
    </source>
</evidence>
<evidence type="ECO:0000256" key="6">
    <source>
        <dbReference type="ARBA" id="ARBA00023033"/>
    </source>
</evidence>
<keyword evidence="7 8" id="KW-0349">Heme</keyword>
<evidence type="ECO:0000256" key="7">
    <source>
        <dbReference type="PIRSR" id="PIRSR602401-1"/>
    </source>
</evidence>
<keyword evidence="10" id="KW-1185">Reference proteome</keyword>
<dbReference type="PANTHER" id="PTHR24305:SF232">
    <property type="entry name" value="P450, PUTATIVE (EUROFUNG)-RELATED"/>
    <property type="match status" value="1"/>
</dbReference>
<keyword evidence="6 8" id="KW-0503">Monooxygenase</keyword>
<dbReference type="InterPro" id="IPR002401">
    <property type="entry name" value="Cyt_P450_E_grp-I"/>
</dbReference>
<dbReference type="EMBL" id="KN847321">
    <property type="protein sequence ID" value="KIW53581.1"/>
    <property type="molecule type" value="Genomic_DNA"/>
</dbReference>
<keyword evidence="4 8" id="KW-0560">Oxidoreductase</keyword>
<evidence type="ECO:0000256" key="3">
    <source>
        <dbReference type="ARBA" id="ARBA00022723"/>
    </source>
</evidence>
<evidence type="ECO:0000256" key="4">
    <source>
        <dbReference type="ARBA" id="ARBA00023002"/>
    </source>
</evidence>
<dbReference type="GO" id="GO:0004497">
    <property type="term" value="F:monooxygenase activity"/>
    <property type="evidence" value="ECO:0007669"/>
    <property type="project" value="UniProtKB-KW"/>
</dbReference>
<dbReference type="PROSITE" id="PS00086">
    <property type="entry name" value="CYTOCHROME_P450"/>
    <property type="match status" value="1"/>
</dbReference>
<dbReference type="Proteomes" id="UP000054342">
    <property type="component" value="Unassembled WGS sequence"/>
</dbReference>
<dbReference type="InterPro" id="IPR001128">
    <property type="entry name" value="Cyt_P450"/>
</dbReference>
<dbReference type="CDD" id="cd11060">
    <property type="entry name" value="CYP57A1-like"/>
    <property type="match status" value="1"/>
</dbReference>
<feature type="binding site" description="axial binding residue" evidence="7">
    <location>
        <position position="467"/>
    </location>
    <ligand>
        <name>heme</name>
        <dbReference type="ChEBI" id="CHEBI:30413"/>
    </ligand>
    <ligandPart>
        <name>Fe</name>
        <dbReference type="ChEBI" id="CHEBI:18248"/>
    </ligandPart>
</feature>
<dbReference type="GeneID" id="25331047"/>
<evidence type="ECO:0008006" key="11">
    <source>
        <dbReference type="Google" id="ProtNLM"/>
    </source>
</evidence>
<dbReference type="PRINTS" id="PR00385">
    <property type="entry name" value="P450"/>
</dbReference>
<evidence type="ECO:0000313" key="10">
    <source>
        <dbReference type="Proteomes" id="UP000054342"/>
    </source>
</evidence>